<dbReference type="GO" id="GO:0050992">
    <property type="term" value="P:dimethylallyl diphosphate biosynthetic process"/>
    <property type="evidence" value="ECO:0007669"/>
    <property type="project" value="UniProtKB-UniRule"/>
</dbReference>
<keyword evidence="3 6" id="KW-0408">Iron</keyword>
<dbReference type="FunFam" id="2.40.50.140:FF:000103">
    <property type="entry name" value="protein RRP5 homolog"/>
    <property type="match status" value="1"/>
</dbReference>
<dbReference type="InterPro" id="IPR003451">
    <property type="entry name" value="LytB/IspH"/>
</dbReference>
<dbReference type="Proteomes" id="UP000824102">
    <property type="component" value="Unassembled WGS sequence"/>
</dbReference>
<comment type="pathway">
    <text evidence="6">Isoprenoid biosynthesis; isopentenyl diphosphate biosynthesis via DXP pathway; isopentenyl diphosphate from 1-deoxy-D-xylulose 5-phosphate: step 6/6.</text>
</comment>
<comment type="function">
    <text evidence="5">Binds mRNA; thus facilitating recognition of the initiation point. It is needed to translate mRNA with a short Shine-Dalgarno (SD) purine-rich sequence.</text>
</comment>
<dbReference type="PANTHER" id="PTHR30426:SF0">
    <property type="entry name" value="4-HYDROXY-3-METHYLBUT-2-ENYL DIPHOSPHATE REDUCTASE"/>
    <property type="match status" value="1"/>
</dbReference>
<feature type="binding site" evidence="6">
    <location>
        <position position="218"/>
    </location>
    <ligand>
        <name>isopentenyl diphosphate</name>
        <dbReference type="ChEBI" id="CHEBI:128769"/>
    </ligand>
</feature>
<dbReference type="EMBL" id="DXBB01000052">
    <property type="protein sequence ID" value="HIZ72588.1"/>
    <property type="molecule type" value="Genomic_DNA"/>
</dbReference>
<feature type="domain" description="S1 motif" evidence="8">
    <location>
        <begin position="482"/>
        <end position="550"/>
    </location>
</feature>
<feature type="binding site" evidence="6">
    <location>
        <position position="93"/>
    </location>
    <ligand>
        <name>[4Fe-4S] cluster</name>
        <dbReference type="ChEBI" id="CHEBI:49883"/>
    </ligand>
</feature>
<dbReference type="CDD" id="cd04465">
    <property type="entry name" value="S1_RPS1_repeat_ec2_hs2"/>
    <property type="match status" value="1"/>
</dbReference>
<evidence type="ECO:0000256" key="4">
    <source>
        <dbReference type="ARBA" id="ARBA00023014"/>
    </source>
</evidence>
<feature type="binding site" evidence="6">
    <location>
        <position position="121"/>
    </location>
    <ligand>
        <name>dimethylallyl diphosphate</name>
        <dbReference type="ChEBI" id="CHEBI:57623"/>
    </ligand>
</feature>
<feature type="binding site" evidence="6">
    <location>
        <position position="12"/>
    </location>
    <ligand>
        <name>[4Fe-4S] cluster</name>
        <dbReference type="ChEBI" id="CHEBI:49883"/>
    </ligand>
</feature>
<evidence type="ECO:0000256" key="5">
    <source>
        <dbReference type="ARBA" id="ARBA00025604"/>
    </source>
</evidence>
<organism evidence="9 10">
    <name type="scientific">Candidatus Gallimonas intestinavium</name>
    <dbReference type="NCBI Taxonomy" id="2838603"/>
    <lineage>
        <taxon>Bacteria</taxon>
        <taxon>Bacillati</taxon>
        <taxon>Bacillota</taxon>
        <taxon>Clostridia</taxon>
        <taxon>Candidatus Gallimonas</taxon>
    </lineage>
</organism>
<gene>
    <name evidence="6" type="primary">ispH</name>
    <name evidence="9" type="ORF">H9964_03290</name>
</gene>
<dbReference type="Gene3D" id="3.40.50.11270">
    <property type="match status" value="1"/>
</dbReference>
<keyword evidence="2 6" id="KW-0479">Metal-binding</keyword>
<dbReference type="NCBIfam" id="NF000907">
    <property type="entry name" value="PRK00087.1"/>
    <property type="match status" value="1"/>
</dbReference>
<dbReference type="InterPro" id="IPR035104">
    <property type="entry name" value="Ribosomal_protein_S1-like"/>
</dbReference>
<feature type="binding site" evidence="6">
    <location>
        <position position="71"/>
    </location>
    <ligand>
        <name>(2E)-4-hydroxy-3-methylbut-2-enyl diphosphate</name>
        <dbReference type="ChEBI" id="CHEBI:128753"/>
    </ligand>
</feature>
<dbReference type="PRINTS" id="PR00681">
    <property type="entry name" value="RIBOSOMALS1"/>
</dbReference>
<evidence type="ECO:0000256" key="2">
    <source>
        <dbReference type="ARBA" id="ARBA00022723"/>
    </source>
</evidence>
<dbReference type="GO" id="GO:0005840">
    <property type="term" value="C:ribosome"/>
    <property type="evidence" value="ECO:0007669"/>
    <property type="project" value="UniProtKB-KW"/>
</dbReference>
<feature type="binding site" evidence="6">
    <location>
        <position position="262"/>
    </location>
    <ligand>
        <name>(2E)-4-hydroxy-3-methylbut-2-enyl diphosphate</name>
        <dbReference type="ChEBI" id="CHEBI:128753"/>
    </ligand>
</feature>
<comment type="caution">
    <text evidence="9">The sequence shown here is derived from an EMBL/GenBank/DDBJ whole genome shotgun (WGS) entry which is preliminary data.</text>
</comment>
<feature type="binding site" evidence="6">
    <location>
        <position position="38"/>
    </location>
    <ligand>
        <name>isopentenyl diphosphate</name>
        <dbReference type="ChEBI" id="CHEBI:128769"/>
    </ligand>
</feature>
<keyword evidence="6" id="KW-0414">Isoprene biosynthesis</keyword>
<sequence length="706" mass="78858">MEVIVAEHCGFCAGVRNAVDTALSVYPENAYILGELIHNPDVTERIASRGIVTVESVEEVPDGATLLIRSHGVGRKVYETCASRGIVIVDCTCSFVQRSQRIVHEQSALGRTVVIIGHPEHPETVGLLGWVAEGGEAYVFSSPDDDFSILRDKDLAVVAQTTFSEQSFSESCENLRKVCQKTVEIFRTICYTTVCRQREAKEIAQKADAVLVIGGLNSSNTGKLYEIASRYCGNVIRLPNAEAFEYEKIKTFNKVGVIAGASTPDWQTQEVLFKMEESNAEVQATTMQDVVEEMGKEERYKKGQLITAKIVSATDEGVYVSASGKLEILLPKEELDCETYSREEYAAKVGEEIEVMVLEVSPRVKLSQKMVKKLREEEEMLKEIEDGKEFTVVCTGFNKGGLTAELGTYPVFIPAKEIRTGYVRDLEKYVGKKLRLKLLEIRKERRKEIIASQRVILEAEKEAREAAKAAKEEAFFDSIHVDDVVEGKVERVTNFGAFVSVNGFDCLAHISDLAWTGVKNVTDVLEIGKRYQFKVLNVDREKKKVSIGYKQLQPQPWDLAAEKYHEGDIVHGKVVRIVTYGAFVELEKGIDGLVHVSQISHEWLDNPTSVLQIGEEVDAKILAFDPEARRITLSIKALQPKPEQEYREPRADRGDRENGRGKGKKGGRKNFNAPEGEEDEYREWKEGGYGGASIAELLHLDGEEDK</sequence>
<dbReference type="PROSITE" id="PS50126">
    <property type="entry name" value="S1"/>
    <property type="match status" value="4"/>
</dbReference>
<feature type="compositionally biased region" description="Basic and acidic residues" evidence="7">
    <location>
        <begin position="642"/>
        <end position="660"/>
    </location>
</feature>
<keyword evidence="9" id="KW-0689">Ribosomal protein</keyword>
<feature type="binding site" evidence="6">
    <location>
        <position position="220"/>
    </location>
    <ligand>
        <name>isopentenyl diphosphate</name>
        <dbReference type="ChEBI" id="CHEBI:128769"/>
    </ligand>
</feature>
<feature type="binding site" evidence="6">
    <location>
        <position position="161"/>
    </location>
    <ligand>
        <name>(2E)-4-hydroxy-3-methylbut-2-enyl diphosphate</name>
        <dbReference type="ChEBI" id="CHEBI:128753"/>
    </ligand>
</feature>
<dbReference type="GO" id="GO:0051745">
    <property type="term" value="F:4-hydroxy-3-methylbut-2-enyl diphosphate reductase activity"/>
    <property type="evidence" value="ECO:0007669"/>
    <property type="project" value="UniProtKB-UniRule"/>
</dbReference>
<feature type="binding site" evidence="6">
    <location>
        <position position="121"/>
    </location>
    <ligand>
        <name>(2E)-4-hydroxy-3-methylbut-2-enyl diphosphate</name>
        <dbReference type="ChEBI" id="CHEBI:128753"/>
    </ligand>
</feature>
<feature type="binding site" evidence="6">
    <location>
        <position position="38"/>
    </location>
    <ligand>
        <name>(2E)-4-hydroxy-3-methylbut-2-enyl diphosphate</name>
        <dbReference type="ChEBI" id="CHEBI:128753"/>
    </ligand>
</feature>
<dbReference type="Pfam" id="PF00575">
    <property type="entry name" value="S1"/>
    <property type="match status" value="4"/>
</dbReference>
<feature type="region of interest" description="Disordered" evidence="7">
    <location>
        <begin position="640"/>
        <end position="686"/>
    </location>
</feature>
<feature type="active site" description="Proton donor" evidence="6">
    <location>
        <position position="123"/>
    </location>
</feature>
<comment type="pathway">
    <text evidence="6">Isoprenoid biosynthesis; dimethylallyl diphosphate biosynthesis; dimethylallyl diphosphate from (2E)-4-hydroxy-3-methylbutenyl diphosphate: step 1/1.</text>
</comment>
<reference evidence="9" key="1">
    <citation type="journal article" date="2021" name="PeerJ">
        <title>Extensive microbial diversity within the chicken gut microbiome revealed by metagenomics and culture.</title>
        <authorList>
            <person name="Gilroy R."/>
            <person name="Ravi A."/>
            <person name="Getino M."/>
            <person name="Pursley I."/>
            <person name="Horton D.L."/>
            <person name="Alikhan N.F."/>
            <person name="Baker D."/>
            <person name="Gharbi K."/>
            <person name="Hall N."/>
            <person name="Watson M."/>
            <person name="Adriaenssens E.M."/>
            <person name="Foster-Nyarko E."/>
            <person name="Jarju S."/>
            <person name="Secka A."/>
            <person name="Antonio M."/>
            <person name="Oren A."/>
            <person name="Chaudhuri R.R."/>
            <person name="La Ragione R."/>
            <person name="Hildebrand F."/>
            <person name="Pallen M.J."/>
        </authorList>
    </citation>
    <scope>NUCLEOTIDE SEQUENCE</scope>
    <source>
        <strain evidence="9">ChiW7-2402</strain>
    </source>
</reference>
<name>A0A9D2G4S4_9FIRM</name>
<feature type="binding site" evidence="6">
    <location>
        <position position="71"/>
    </location>
    <ligand>
        <name>dimethylallyl diphosphate</name>
        <dbReference type="ChEBI" id="CHEBI:57623"/>
    </ligand>
</feature>
<dbReference type="EC" id="1.17.7.4" evidence="6"/>
<feature type="binding site" evidence="6">
    <location>
        <position position="220"/>
    </location>
    <ligand>
        <name>dimethylallyl diphosphate</name>
        <dbReference type="ChEBI" id="CHEBI:57623"/>
    </ligand>
</feature>
<accession>A0A9D2G4S4</accession>
<feature type="domain" description="S1 motif" evidence="8">
    <location>
        <begin position="303"/>
        <end position="375"/>
    </location>
</feature>
<dbReference type="Gene3D" id="3.40.1010.20">
    <property type="entry name" value="4-hydroxy-3-methylbut-2-enyl diphosphate reductase, catalytic domain"/>
    <property type="match status" value="2"/>
</dbReference>
<dbReference type="InterPro" id="IPR003029">
    <property type="entry name" value="S1_domain"/>
</dbReference>
<evidence type="ECO:0000256" key="1">
    <source>
        <dbReference type="ARBA" id="ARBA00022485"/>
    </source>
</evidence>
<keyword evidence="1 6" id="KW-0004">4Fe-4S</keyword>
<dbReference type="GO" id="GO:0016114">
    <property type="term" value="P:terpenoid biosynthetic process"/>
    <property type="evidence" value="ECO:0007669"/>
    <property type="project" value="UniProtKB-UniRule"/>
</dbReference>
<feature type="binding site" evidence="6">
    <location>
        <position position="71"/>
    </location>
    <ligand>
        <name>isopentenyl diphosphate</name>
        <dbReference type="ChEBI" id="CHEBI:128769"/>
    </ligand>
</feature>
<keyword evidence="4 6" id="KW-0411">Iron-sulfur</keyword>
<feature type="binding site" evidence="6">
    <location>
        <position position="219"/>
    </location>
    <ligand>
        <name>isopentenyl diphosphate</name>
        <dbReference type="ChEBI" id="CHEBI:128769"/>
    </ligand>
</feature>
<dbReference type="GO" id="GO:0003676">
    <property type="term" value="F:nucleic acid binding"/>
    <property type="evidence" value="ECO:0007669"/>
    <property type="project" value="InterPro"/>
</dbReference>
<evidence type="ECO:0000313" key="9">
    <source>
        <dbReference type="EMBL" id="HIZ72588.1"/>
    </source>
</evidence>
<dbReference type="GO" id="GO:0019288">
    <property type="term" value="P:isopentenyl diphosphate biosynthetic process, methylerythritol 4-phosphate pathway"/>
    <property type="evidence" value="ECO:0007669"/>
    <property type="project" value="UniProtKB-UniRule"/>
</dbReference>
<feature type="domain" description="S1 motif" evidence="8">
    <location>
        <begin position="387"/>
        <end position="454"/>
    </location>
</feature>
<comment type="cofactor">
    <cofactor evidence="6">
        <name>[4Fe-4S] cluster</name>
        <dbReference type="ChEBI" id="CHEBI:49883"/>
    </cofactor>
    <text evidence="6">Binds 1 [4Fe-4S] cluster per subunit.</text>
</comment>
<feature type="binding site" evidence="6">
    <location>
        <position position="220"/>
    </location>
    <ligand>
        <name>(2E)-4-hydroxy-3-methylbut-2-enyl diphosphate</name>
        <dbReference type="ChEBI" id="CHEBI:128753"/>
    </ligand>
</feature>
<feature type="binding site" evidence="6">
    <location>
        <position position="262"/>
    </location>
    <ligand>
        <name>isopentenyl diphosphate</name>
        <dbReference type="ChEBI" id="CHEBI:128769"/>
    </ligand>
</feature>
<feature type="binding site" evidence="6">
    <location>
        <position position="218"/>
    </location>
    <ligand>
        <name>(2E)-4-hydroxy-3-methylbut-2-enyl diphosphate</name>
        <dbReference type="ChEBI" id="CHEBI:128753"/>
    </ligand>
</feature>
<reference evidence="9" key="2">
    <citation type="submission" date="2021-04" db="EMBL/GenBank/DDBJ databases">
        <authorList>
            <person name="Gilroy R."/>
        </authorList>
    </citation>
    <scope>NUCLEOTIDE SEQUENCE</scope>
    <source>
        <strain evidence="9">ChiW7-2402</strain>
    </source>
</reference>
<feature type="binding site" evidence="6">
    <location>
        <position position="218"/>
    </location>
    <ligand>
        <name>dimethylallyl diphosphate</name>
        <dbReference type="ChEBI" id="CHEBI:57623"/>
    </ligand>
</feature>
<feature type="binding site" evidence="6">
    <location>
        <position position="190"/>
    </location>
    <ligand>
        <name>[4Fe-4S] cluster</name>
        <dbReference type="ChEBI" id="CHEBI:49883"/>
    </ligand>
</feature>
<dbReference type="NCBIfam" id="TIGR00216">
    <property type="entry name" value="ispH_lytB"/>
    <property type="match status" value="1"/>
</dbReference>
<feature type="binding site" evidence="6">
    <location>
        <position position="219"/>
    </location>
    <ligand>
        <name>(2E)-4-hydroxy-3-methylbut-2-enyl diphosphate</name>
        <dbReference type="ChEBI" id="CHEBI:128753"/>
    </ligand>
</feature>
<keyword evidence="9" id="KW-0687">Ribonucleoprotein</keyword>
<comment type="similarity">
    <text evidence="6">Belongs to the IspH family.</text>
</comment>
<feature type="domain" description="S1 motif" evidence="8">
    <location>
        <begin position="567"/>
        <end position="636"/>
    </location>
</feature>
<dbReference type="InterPro" id="IPR012340">
    <property type="entry name" value="NA-bd_OB-fold"/>
</dbReference>
<protein>
    <recommendedName>
        <fullName evidence="6">4-hydroxy-3-methylbut-2-enyl diphosphate reductase</fullName>
        <shortName evidence="6">HMBPP reductase</shortName>
        <ecNumber evidence="6">1.17.7.4</ecNumber>
    </recommendedName>
</protein>
<dbReference type="SMART" id="SM00316">
    <property type="entry name" value="S1"/>
    <property type="match status" value="4"/>
</dbReference>
<evidence type="ECO:0000259" key="8">
    <source>
        <dbReference type="PROSITE" id="PS50126"/>
    </source>
</evidence>
<dbReference type="CDD" id="cd13944">
    <property type="entry name" value="lytB_ispH"/>
    <property type="match status" value="1"/>
</dbReference>
<comment type="function">
    <text evidence="6">Catalyzes the conversion of 1-hydroxy-2-methyl-2-(E)-butenyl 4-diphosphate (HMBPP) into a mixture of isopentenyl diphosphate (IPP) and dimethylallyl diphosphate (DMAPP). Acts in the terminal step of the DOXP/MEP pathway for isoprenoid precursor biosynthesis.</text>
</comment>
<evidence type="ECO:0000256" key="7">
    <source>
        <dbReference type="SAM" id="MobiDB-lite"/>
    </source>
</evidence>
<proteinExistence type="inferred from homology"/>
<feature type="binding site" evidence="6">
    <location>
        <position position="121"/>
    </location>
    <ligand>
        <name>isopentenyl diphosphate</name>
        <dbReference type="ChEBI" id="CHEBI:128769"/>
    </ligand>
</feature>
<keyword evidence="6 9" id="KW-0560">Oxidoreductase</keyword>
<evidence type="ECO:0000256" key="3">
    <source>
        <dbReference type="ARBA" id="ARBA00023004"/>
    </source>
</evidence>
<dbReference type="GO" id="GO:0051539">
    <property type="term" value="F:4 iron, 4 sulfur cluster binding"/>
    <property type="evidence" value="ECO:0007669"/>
    <property type="project" value="UniProtKB-UniRule"/>
</dbReference>
<feature type="binding site" evidence="6">
    <location>
        <position position="38"/>
    </location>
    <ligand>
        <name>dimethylallyl diphosphate</name>
        <dbReference type="ChEBI" id="CHEBI:57623"/>
    </ligand>
</feature>
<dbReference type="GO" id="GO:0046872">
    <property type="term" value="F:metal ion binding"/>
    <property type="evidence" value="ECO:0007669"/>
    <property type="project" value="UniProtKB-KW"/>
</dbReference>
<evidence type="ECO:0000256" key="6">
    <source>
        <dbReference type="HAMAP-Rule" id="MF_00191"/>
    </source>
</evidence>
<dbReference type="PANTHER" id="PTHR30426">
    <property type="entry name" value="4-HYDROXY-3-METHYLBUT-2-ENYL DIPHOSPHATE REDUCTASE"/>
    <property type="match status" value="1"/>
</dbReference>
<dbReference type="HAMAP" id="MF_00191">
    <property type="entry name" value="IspH"/>
    <property type="match status" value="1"/>
</dbReference>
<feature type="binding site" evidence="6">
    <location>
        <position position="262"/>
    </location>
    <ligand>
        <name>dimethylallyl diphosphate</name>
        <dbReference type="ChEBI" id="CHEBI:57623"/>
    </ligand>
</feature>
<dbReference type="Gene3D" id="2.40.50.140">
    <property type="entry name" value="Nucleic acid-binding proteins"/>
    <property type="match status" value="3"/>
</dbReference>
<dbReference type="AlphaFoldDB" id="A0A9D2G4S4"/>
<comment type="catalytic activity">
    <reaction evidence="6">
        <text>isopentenyl diphosphate + 2 oxidized [2Fe-2S]-[ferredoxin] + H2O = (2E)-4-hydroxy-3-methylbut-2-enyl diphosphate + 2 reduced [2Fe-2S]-[ferredoxin] + 2 H(+)</text>
        <dbReference type="Rhea" id="RHEA:24488"/>
        <dbReference type="Rhea" id="RHEA-COMP:10000"/>
        <dbReference type="Rhea" id="RHEA-COMP:10001"/>
        <dbReference type="ChEBI" id="CHEBI:15377"/>
        <dbReference type="ChEBI" id="CHEBI:15378"/>
        <dbReference type="ChEBI" id="CHEBI:33737"/>
        <dbReference type="ChEBI" id="CHEBI:33738"/>
        <dbReference type="ChEBI" id="CHEBI:128753"/>
        <dbReference type="ChEBI" id="CHEBI:128769"/>
        <dbReference type="EC" id="1.17.7.4"/>
    </reaction>
</comment>
<dbReference type="Pfam" id="PF02401">
    <property type="entry name" value="LYTB"/>
    <property type="match status" value="1"/>
</dbReference>
<comment type="catalytic activity">
    <reaction evidence="6">
        <text>dimethylallyl diphosphate + 2 oxidized [2Fe-2S]-[ferredoxin] + H2O = (2E)-4-hydroxy-3-methylbut-2-enyl diphosphate + 2 reduced [2Fe-2S]-[ferredoxin] + 2 H(+)</text>
        <dbReference type="Rhea" id="RHEA:24825"/>
        <dbReference type="Rhea" id="RHEA-COMP:10000"/>
        <dbReference type="Rhea" id="RHEA-COMP:10001"/>
        <dbReference type="ChEBI" id="CHEBI:15377"/>
        <dbReference type="ChEBI" id="CHEBI:15378"/>
        <dbReference type="ChEBI" id="CHEBI:33737"/>
        <dbReference type="ChEBI" id="CHEBI:33738"/>
        <dbReference type="ChEBI" id="CHEBI:57623"/>
        <dbReference type="ChEBI" id="CHEBI:128753"/>
        <dbReference type="EC" id="1.17.7.4"/>
    </reaction>
</comment>
<evidence type="ECO:0000313" key="10">
    <source>
        <dbReference type="Proteomes" id="UP000824102"/>
    </source>
</evidence>
<dbReference type="SUPFAM" id="SSF50249">
    <property type="entry name" value="Nucleic acid-binding proteins"/>
    <property type="match status" value="4"/>
</dbReference>
<feature type="binding site" evidence="6">
    <location>
        <position position="219"/>
    </location>
    <ligand>
        <name>dimethylallyl diphosphate</name>
        <dbReference type="ChEBI" id="CHEBI:57623"/>
    </ligand>
</feature>